<feature type="compositionally biased region" description="Basic and acidic residues" evidence="8">
    <location>
        <begin position="210"/>
        <end position="221"/>
    </location>
</feature>
<comment type="catalytic activity">
    <reaction evidence="7">
        <text>an acyl-CoA + a 1,2-diacyl-sn-glycerol = a triacyl-sn-glycerol + CoA</text>
        <dbReference type="Rhea" id="RHEA:10868"/>
        <dbReference type="ChEBI" id="CHEBI:17815"/>
        <dbReference type="ChEBI" id="CHEBI:57287"/>
        <dbReference type="ChEBI" id="CHEBI:58342"/>
        <dbReference type="ChEBI" id="CHEBI:64615"/>
        <dbReference type="EC" id="2.3.1.20"/>
    </reaction>
</comment>
<feature type="region of interest" description="Disordered" evidence="8">
    <location>
        <begin position="1"/>
        <end position="27"/>
    </location>
</feature>
<comment type="pathway">
    <text evidence="1">Glycerolipid metabolism; triacylglycerol biosynthesis.</text>
</comment>
<evidence type="ECO:0000256" key="3">
    <source>
        <dbReference type="ARBA" id="ARBA00022516"/>
    </source>
</evidence>
<dbReference type="InterPro" id="IPR014292">
    <property type="entry name" value="Acyl_transf_WS/DGAT"/>
</dbReference>
<dbReference type="Pfam" id="PF06974">
    <property type="entry name" value="WS_DGAT_C"/>
    <property type="match status" value="1"/>
</dbReference>
<dbReference type="InterPro" id="IPR023213">
    <property type="entry name" value="CAT-like_dom_sf"/>
</dbReference>
<feature type="domain" description="O-acyltransferase WSD1-like N-terminal" evidence="9">
    <location>
        <begin position="18"/>
        <end position="283"/>
    </location>
</feature>
<keyword evidence="12" id="KW-1185">Reference proteome</keyword>
<dbReference type="RefSeq" id="WP_260591892.1">
    <property type="nucleotide sequence ID" value="NZ_CP104003.1"/>
</dbReference>
<evidence type="ECO:0000256" key="2">
    <source>
        <dbReference type="ARBA" id="ARBA00005189"/>
    </source>
</evidence>
<dbReference type="PANTHER" id="PTHR31650:SF1">
    <property type="entry name" value="WAX ESTER SYNTHASE_DIACYLGLYCEROL ACYLTRANSFERASE 4-RELATED"/>
    <property type="match status" value="1"/>
</dbReference>
<keyword evidence="5" id="KW-0443">Lipid metabolism</keyword>
<dbReference type="InterPro" id="IPR004255">
    <property type="entry name" value="O-acyltransferase_WSD1_N"/>
</dbReference>
<evidence type="ECO:0000256" key="4">
    <source>
        <dbReference type="ARBA" id="ARBA00022679"/>
    </source>
</evidence>
<dbReference type="Pfam" id="PF03007">
    <property type="entry name" value="WS_DGAT_cat"/>
    <property type="match status" value="1"/>
</dbReference>
<evidence type="ECO:0000259" key="9">
    <source>
        <dbReference type="Pfam" id="PF03007"/>
    </source>
</evidence>
<comment type="pathway">
    <text evidence="2">Lipid metabolism.</text>
</comment>
<dbReference type="SUPFAM" id="SSF52777">
    <property type="entry name" value="CoA-dependent acyltransferases"/>
    <property type="match status" value="2"/>
</dbReference>
<evidence type="ECO:0000256" key="6">
    <source>
        <dbReference type="ARBA" id="ARBA00023315"/>
    </source>
</evidence>
<proteinExistence type="predicted"/>
<feature type="domain" description="O-acyltransferase WSD1 C-terminal" evidence="10">
    <location>
        <begin position="325"/>
        <end position="466"/>
    </location>
</feature>
<evidence type="ECO:0000256" key="8">
    <source>
        <dbReference type="SAM" id="MobiDB-lite"/>
    </source>
</evidence>
<evidence type="ECO:0000313" key="11">
    <source>
        <dbReference type="EMBL" id="UWM52897.1"/>
    </source>
</evidence>
<dbReference type="GO" id="GO:0019432">
    <property type="term" value="P:triglyceride biosynthetic process"/>
    <property type="evidence" value="ECO:0007669"/>
    <property type="project" value="TreeGrafter"/>
</dbReference>
<dbReference type="PANTHER" id="PTHR31650">
    <property type="entry name" value="O-ACYLTRANSFERASE (WSD1-LIKE) FAMILY PROTEIN"/>
    <property type="match status" value="1"/>
</dbReference>
<reference evidence="11" key="1">
    <citation type="submission" date="2022-09" db="EMBL/GenBank/DDBJ databases">
        <title>Diverse halophilic archaea isolated from saline environments.</title>
        <authorList>
            <person name="Cui H.-L."/>
        </authorList>
    </citation>
    <scope>NUCLEOTIDE SEQUENCE</scope>
    <source>
        <strain evidence="11">ZS-35-S2</strain>
    </source>
</reference>
<feature type="region of interest" description="Disordered" evidence="8">
    <location>
        <begin position="170"/>
        <end position="224"/>
    </location>
</feature>
<accession>A0A9E7QZP7</accession>
<feature type="compositionally biased region" description="Basic and acidic residues" evidence="8">
    <location>
        <begin position="1"/>
        <end position="12"/>
    </location>
</feature>
<evidence type="ECO:0000256" key="1">
    <source>
        <dbReference type="ARBA" id="ARBA00004771"/>
    </source>
</evidence>
<dbReference type="GO" id="GO:0005886">
    <property type="term" value="C:plasma membrane"/>
    <property type="evidence" value="ECO:0007669"/>
    <property type="project" value="TreeGrafter"/>
</dbReference>
<dbReference type="InterPro" id="IPR045034">
    <property type="entry name" value="O-acyltransferase_WSD1-like"/>
</dbReference>
<keyword evidence="4" id="KW-0808">Transferase</keyword>
<name>A0A9E7QZP7_9EURY</name>
<keyword evidence="6" id="KW-0012">Acyltransferase</keyword>
<dbReference type="NCBIfam" id="TIGR02946">
    <property type="entry name" value="acyl_WS_DGAT"/>
    <property type="match status" value="1"/>
</dbReference>
<dbReference type="Proteomes" id="UP001057580">
    <property type="component" value="Chromosome"/>
</dbReference>
<dbReference type="InterPro" id="IPR009721">
    <property type="entry name" value="O-acyltransferase_WSD1_C"/>
</dbReference>
<dbReference type="GO" id="GO:0004144">
    <property type="term" value="F:diacylglycerol O-acyltransferase activity"/>
    <property type="evidence" value="ECO:0007669"/>
    <property type="project" value="UniProtKB-EC"/>
</dbReference>
<evidence type="ECO:0000256" key="7">
    <source>
        <dbReference type="ARBA" id="ARBA00048109"/>
    </source>
</evidence>
<organism evidence="11 12">
    <name type="scientific">Salinirubellus salinus</name>
    <dbReference type="NCBI Taxonomy" id="1364945"/>
    <lineage>
        <taxon>Archaea</taxon>
        <taxon>Methanobacteriati</taxon>
        <taxon>Methanobacteriota</taxon>
        <taxon>Stenosarchaea group</taxon>
        <taxon>Halobacteria</taxon>
        <taxon>Halobacteriales</taxon>
        <taxon>Natronomonadaceae</taxon>
        <taxon>Salinirubellus</taxon>
    </lineage>
</organism>
<protein>
    <submittedName>
        <fullName evidence="11">Wax ester/triacylglycerol synthase family O-acyltransferase</fullName>
    </submittedName>
</protein>
<dbReference type="GeneID" id="74943183"/>
<gene>
    <name evidence="11" type="ORF">N0B31_12135</name>
</gene>
<dbReference type="Gene3D" id="3.30.559.10">
    <property type="entry name" value="Chloramphenicol acetyltransferase-like domain"/>
    <property type="match status" value="1"/>
</dbReference>
<evidence type="ECO:0000313" key="12">
    <source>
        <dbReference type="Proteomes" id="UP001057580"/>
    </source>
</evidence>
<evidence type="ECO:0000256" key="5">
    <source>
        <dbReference type="ARBA" id="ARBA00023098"/>
    </source>
</evidence>
<evidence type="ECO:0000259" key="10">
    <source>
        <dbReference type="Pfam" id="PF06974"/>
    </source>
</evidence>
<dbReference type="KEGG" id="ssai:N0B31_12135"/>
<sequence>MSQDDYGGRGDDSGGEPLSGPDNAWRRMGDRTNLMEITGVLVFDDPIDYADLREVVEERLLPFRRFRQRIVGRDFGRRPRWELDPDFDLDSHLHHVSLPEPQGREEFQTYVGDVMSTPIDKTKPLWQFYLVEGAGDGNALVVRIHHSIADGFALLYVMLGLADEPEEIDLPIGTMPTPPHHRRSGAVEGNGADPSPDPEPAVASEPNTDGDGRSRLRKAAEAARQGANMAVTGVRAVTLPKEPRTSLVGDLGVRKEVAWSDPIDVERAKAIGRAHGATINDVMLAATAGAFRRYLEANGEPTDRDLRCTMPVNLKPLDQRTEDLGNYFGLGFLDLPVSIEDPHERIQAIQDNTGALKQGTEAFLFLLLLKICGRGPPTLEKLVLKLFENKASAVVTNVPGPKEAFSLAGTEVSDVMFWVPQSNGIGIGVSILSYDGDVRVGVTTDRGLVAEPFDIAEQFQAELDAMEAALQTAEAETP</sequence>
<keyword evidence="3" id="KW-0444">Lipid biosynthesis</keyword>
<dbReference type="EMBL" id="CP104003">
    <property type="protein sequence ID" value="UWM52897.1"/>
    <property type="molecule type" value="Genomic_DNA"/>
</dbReference>
<dbReference type="AlphaFoldDB" id="A0A9E7QZP7"/>